<dbReference type="GO" id="GO:0004556">
    <property type="term" value="F:alpha-amylase activity"/>
    <property type="evidence" value="ECO:0007669"/>
    <property type="project" value="TreeGrafter"/>
</dbReference>
<evidence type="ECO:0000256" key="4">
    <source>
        <dbReference type="SAM" id="MobiDB-lite"/>
    </source>
</evidence>
<gene>
    <name evidence="6" type="ORF">ENS59_07315</name>
</gene>
<evidence type="ECO:0000313" key="6">
    <source>
        <dbReference type="EMBL" id="HFH29306.1"/>
    </source>
</evidence>
<keyword evidence="2" id="KW-0378">Hydrolase</keyword>
<name>A0A7C3IQ95_9SPIR</name>
<dbReference type="InterPro" id="IPR045857">
    <property type="entry name" value="O16G_dom_2"/>
</dbReference>
<dbReference type="Gene3D" id="3.90.400.10">
    <property type="entry name" value="Oligo-1,6-glucosidase, Domain 2"/>
    <property type="match status" value="1"/>
</dbReference>
<feature type="region of interest" description="Disordered" evidence="4">
    <location>
        <begin position="417"/>
        <end position="439"/>
    </location>
</feature>
<evidence type="ECO:0000256" key="3">
    <source>
        <dbReference type="ARBA" id="ARBA00023295"/>
    </source>
</evidence>
<dbReference type="EMBL" id="DSVL01000225">
    <property type="protein sequence ID" value="HFH29306.1"/>
    <property type="molecule type" value="Genomic_DNA"/>
</dbReference>
<organism evidence="6">
    <name type="scientific">Gracilinema caldarium</name>
    <dbReference type="NCBI Taxonomy" id="215591"/>
    <lineage>
        <taxon>Bacteria</taxon>
        <taxon>Pseudomonadati</taxon>
        <taxon>Spirochaetota</taxon>
        <taxon>Spirochaetia</taxon>
        <taxon>Spirochaetales</taxon>
        <taxon>Breznakiellaceae</taxon>
        <taxon>Gracilinema</taxon>
    </lineage>
</organism>
<dbReference type="InterPro" id="IPR017853">
    <property type="entry name" value="GH"/>
</dbReference>
<dbReference type="SUPFAM" id="SSF51445">
    <property type="entry name" value="(Trans)glycosidases"/>
    <property type="match status" value="1"/>
</dbReference>
<dbReference type="SMART" id="SM00642">
    <property type="entry name" value="Aamy"/>
    <property type="match status" value="1"/>
</dbReference>
<evidence type="ECO:0000256" key="1">
    <source>
        <dbReference type="ARBA" id="ARBA00008061"/>
    </source>
</evidence>
<proteinExistence type="inferred from homology"/>
<dbReference type="Gene3D" id="3.20.20.80">
    <property type="entry name" value="Glycosidases"/>
    <property type="match status" value="1"/>
</dbReference>
<feature type="compositionally biased region" description="Polar residues" evidence="4">
    <location>
        <begin position="417"/>
        <end position="432"/>
    </location>
</feature>
<evidence type="ECO:0000259" key="5">
    <source>
        <dbReference type="SMART" id="SM00642"/>
    </source>
</evidence>
<dbReference type="GO" id="GO:0009313">
    <property type="term" value="P:oligosaccharide catabolic process"/>
    <property type="evidence" value="ECO:0007669"/>
    <property type="project" value="TreeGrafter"/>
</dbReference>
<dbReference type="InterPro" id="IPR006047">
    <property type="entry name" value="GH13_cat_dom"/>
</dbReference>
<dbReference type="FunFam" id="3.90.400.10:FF:000002">
    <property type="entry name" value="Sucrose isomerase"/>
    <property type="match status" value="1"/>
</dbReference>
<protein>
    <recommendedName>
        <fullName evidence="5">Glycosyl hydrolase family 13 catalytic domain-containing protein</fullName>
    </recommendedName>
</protein>
<feature type="domain" description="Glycosyl hydrolase family 13 catalytic" evidence="5">
    <location>
        <begin position="22"/>
        <end position="399"/>
    </location>
</feature>
<dbReference type="PANTHER" id="PTHR10357">
    <property type="entry name" value="ALPHA-AMYLASE FAMILY MEMBER"/>
    <property type="match status" value="1"/>
</dbReference>
<comment type="caution">
    <text evidence="6">The sequence shown here is derived from an EMBL/GenBank/DDBJ whole genome shotgun (WGS) entry which is preliminary data.</text>
</comment>
<dbReference type="Pfam" id="PF00128">
    <property type="entry name" value="Alpha-amylase"/>
    <property type="match status" value="1"/>
</dbReference>
<dbReference type="AlphaFoldDB" id="A0A7C3IQ95"/>
<keyword evidence="3" id="KW-0326">Glycosidase</keyword>
<comment type="similarity">
    <text evidence="1">Belongs to the glycosyl hydrolase 13 family.</text>
</comment>
<dbReference type="PANTHER" id="PTHR10357:SF179">
    <property type="entry name" value="NEUTRAL AND BASIC AMINO ACID TRANSPORT PROTEIN RBAT"/>
    <property type="match status" value="1"/>
</dbReference>
<accession>A0A7C3IQ95</accession>
<sequence>MTSILQSLPQSLPWWKIGPIYQIYPRSFLDTNGDGVGDLEGIRRKLDYLKDLGVRGIWLSPIYPSPLFDFGYDITNYHDIDTVFGSLEGFRTLVREADQRGITIIMDMVLNHTSHLHPWFVESRNSRGSPKRDWYIWQDGRRGLFGRRYPNNWMAAFGGHAWTWDEKTGQYYLHLFTEEQPDLNWRNPAVQKAMLEELRFWLDLGVKGFRLDVINYLVKDAQFRNNPYRFRMTYPRRHDLQHHQYDRNQRETYDIIRAIRDLMDSYAGSTGDTMLVGEVYPDEGVHAPDLAATYIGDGRELLHLAFDFSTIYTKLTAGDLYSVLNNWYLVLAPTAWPCHVLSNHDQSRASSRLCAGPDSEAKKKLLAALILTQRGTPFSDCRLSSACLLDIMSSCGMIRSPWVRPIVNFPVRMRCHSPSSAEPSSRTHSMSTGGLRVGR</sequence>
<reference evidence="6" key="1">
    <citation type="journal article" date="2020" name="mSystems">
        <title>Genome- and Community-Level Interaction Insights into Carbon Utilization and Element Cycling Functions of Hydrothermarchaeota in Hydrothermal Sediment.</title>
        <authorList>
            <person name="Zhou Z."/>
            <person name="Liu Y."/>
            <person name="Xu W."/>
            <person name="Pan J."/>
            <person name="Luo Z.H."/>
            <person name="Li M."/>
        </authorList>
    </citation>
    <scope>NUCLEOTIDE SEQUENCE [LARGE SCALE GENOMIC DNA]</scope>
    <source>
        <strain evidence="6">SpSt-503</strain>
    </source>
</reference>
<evidence type="ECO:0000256" key="2">
    <source>
        <dbReference type="ARBA" id="ARBA00022801"/>
    </source>
</evidence>